<organism evidence="3 4">
    <name type="scientific">Breoghania corrubedonensis</name>
    <dbReference type="NCBI Taxonomy" id="665038"/>
    <lineage>
        <taxon>Bacteria</taxon>
        <taxon>Pseudomonadati</taxon>
        <taxon>Pseudomonadota</taxon>
        <taxon>Alphaproteobacteria</taxon>
        <taxon>Hyphomicrobiales</taxon>
        <taxon>Stappiaceae</taxon>
        <taxon>Breoghania</taxon>
    </lineage>
</organism>
<dbReference type="OrthoDB" id="465636at2"/>
<dbReference type="PANTHER" id="PTHR43861">
    <property type="entry name" value="TRANS-ACONITATE 2-METHYLTRANSFERASE-RELATED"/>
    <property type="match status" value="1"/>
</dbReference>
<dbReference type="AlphaFoldDB" id="A0A2T5VEL3"/>
<dbReference type="EMBL" id="QAYG01000001">
    <property type="protein sequence ID" value="PTW62191.1"/>
    <property type="molecule type" value="Genomic_DNA"/>
</dbReference>
<dbReference type="GO" id="GO:0032259">
    <property type="term" value="P:methylation"/>
    <property type="evidence" value="ECO:0007669"/>
    <property type="project" value="UniProtKB-KW"/>
</dbReference>
<keyword evidence="1" id="KW-0802">TPR repeat</keyword>
<keyword evidence="3" id="KW-0808">Transferase</keyword>
<dbReference type="Proteomes" id="UP000244081">
    <property type="component" value="Unassembled WGS sequence"/>
</dbReference>
<evidence type="ECO:0000313" key="4">
    <source>
        <dbReference type="Proteomes" id="UP000244081"/>
    </source>
</evidence>
<evidence type="ECO:0000313" key="3">
    <source>
        <dbReference type="EMBL" id="PTW62191.1"/>
    </source>
</evidence>
<accession>A0A2T5VEL3</accession>
<dbReference type="InterPro" id="IPR019734">
    <property type="entry name" value="TPR_rpt"/>
</dbReference>
<dbReference type="InterPro" id="IPR029063">
    <property type="entry name" value="SAM-dependent_MTases_sf"/>
</dbReference>
<feature type="domain" description="Methyltransferase type 12" evidence="2">
    <location>
        <begin position="116"/>
        <end position="212"/>
    </location>
</feature>
<dbReference type="CDD" id="cd02440">
    <property type="entry name" value="AdoMet_MTases"/>
    <property type="match status" value="1"/>
</dbReference>
<keyword evidence="3" id="KW-0489">Methyltransferase</keyword>
<feature type="repeat" description="TPR" evidence="1">
    <location>
        <begin position="15"/>
        <end position="48"/>
    </location>
</feature>
<dbReference type="GO" id="GO:0008168">
    <property type="term" value="F:methyltransferase activity"/>
    <property type="evidence" value="ECO:0007669"/>
    <property type="project" value="UniProtKB-KW"/>
</dbReference>
<dbReference type="Gene3D" id="3.40.50.150">
    <property type="entry name" value="Vaccinia Virus protein VP39"/>
    <property type="match status" value="1"/>
</dbReference>
<dbReference type="SUPFAM" id="SSF53335">
    <property type="entry name" value="S-adenosyl-L-methionine-dependent methyltransferases"/>
    <property type="match status" value="1"/>
</dbReference>
<dbReference type="Pfam" id="PF08242">
    <property type="entry name" value="Methyltransf_12"/>
    <property type="match status" value="1"/>
</dbReference>
<protein>
    <submittedName>
        <fullName evidence="3">Putative TPR repeat methyltransferase</fullName>
    </submittedName>
</protein>
<proteinExistence type="predicted"/>
<evidence type="ECO:0000256" key="1">
    <source>
        <dbReference type="PROSITE-ProRule" id="PRU00339"/>
    </source>
</evidence>
<dbReference type="PROSITE" id="PS50005">
    <property type="entry name" value="TPR"/>
    <property type="match status" value="1"/>
</dbReference>
<dbReference type="RefSeq" id="WP_107987793.1">
    <property type="nucleotide sequence ID" value="NZ_QAYG01000001.1"/>
</dbReference>
<name>A0A2T5VEL3_9HYPH</name>
<reference evidence="3 4" key="1">
    <citation type="submission" date="2018-04" db="EMBL/GenBank/DDBJ databases">
        <title>Genomic Encyclopedia of Archaeal and Bacterial Type Strains, Phase II (KMG-II): from individual species to whole genera.</title>
        <authorList>
            <person name="Goeker M."/>
        </authorList>
    </citation>
    <scope>NUCLEOTIDE SEQUENCE [LARGE SCALE GENOMIC DNA]</scope>
    <source>
        <strain evidence="3 4">DSM 23382</strain>
    </source>
</reference>
<sequence length="281" mass="30216">MDDFEEEAGFDEEALAEAYNRGLQLERDGDVPAAVAAYREALKIDPADHCGITIRLAAMGRGEAPEKMPDAYVATLFDQHADDFEEILVDQLGYCVPLLLHDALRAHAPGPHPRALDLGCGTGLSGLALSDICDAMTGVDLSERMVEIAFDRGVYADLYTGEAVEFLQEFEEEDDSRPSWDLIVATDVFPYLGAIEAIVAAAADRLNAGGVFAFSTETLDAASFAGKPYILGDSRRYAQSGGYVRSTLEAHGFTVLAMDDITVRAEKGVPVPGHLVIARKG</sequence>
<keyword evidence="4" id="KW-1185">Reference proteome</keyword>
<gene>
    <name evidence="3" type="ORF">C8N35_101228</name>
</gene>
<comment type="caution">
    <text evidence="3">The sequence shown here is derived from an EMBL/GenBank/DDBJ whole genome shotgun (WGS) entry which is preliminary data.</text>
</comment>
<evidence type="ECO:0000259" key="2">
    <source>
        <dbReference type="Pfam" id="PF08242"/>
    </source>
</evidence>
<dbReference type="InterPro" id="IPR013217">
    <property type="entry name" value="Methyltransf_12"/>
</dbReference>